<evidence type="ECO:0000259" key="7">
    <source>
        <dbReference type="Pfam" id="PF07195"/>
    </source>
</evidence>
<dbReference type="PANTHER" id="PTHR30288">
    <property type="entry name" value="FLAGELLAR CAP/ASSEMBLY PROTEIN FLID"/>
    <property type="match status" value="1"/>
</dbReference>
<feature type="domain" description="Flagellar hook-associated protein 2 C-terminal" evidence="7">
    <location>
        <begin position="224"/>
        <end position="438"/>
    </location>
</feature>
<name>A0A1P8UGM1_9GAMM</name>
<keyword evidence="4 5" id="KW-0975">Bacterial flagellum</keyword>
<organism evidence="8 9">
    <name type="scientific">Acidihalobacter ferrooxydans</name>
    <dbReference type="NCBI Taxonomy" id="1765967"/>
    <lineage>
        <taxon>Bacteria</taxon>
        <taxon>Pseudomonadati</taxon>
        <taxon>Pseudomonadota</taxon>
        <taxon>Gammaproteobacteria</taxon>
        <taxon>Chromatiales</taxon>
        <taxon>Ectothiorhodospiraceae</taxon>
        <taxon>Acidihalobacter</taxon>
    </lineage>
</organism>
<evidence type="ECO:0000256" key="4">
    <source>
        <dbReference type="ARBA" id="ARBA00023143"/>
    </source>
</evidence>
<dbReference type="GO" id="GO:0005576">
    <property type="term" value="C:extracellular region"/>
    <property type="evidence" value="ECO:0007669"/>
    <property type="project" value="UniProtKB-SubCell"/>
</dbReference>
<feature type="domain" description="Flagellar hook-associated protein 2 N-terminal" evidence="6">
    <location>
        <begin position="12"/>
        <end position="107"/>
    </location>
</feature>
<evidence type="ECO:0000259" key="6">
    <source>
        <dbReference type="Pfam" id="PF02465"/>
    </source>
</evidence>
<reference evidence="8 9" key="1">
    <citation type="submission" date="2017-01" db="EMBL/GenBank/DDBJ databases">
        <title>Draft sequence of Acidihalobacter ferrooxidans strain DSM 14175 (strain V8).</title>
        <authorList>
            <person name="Khaleque H.N."/>
            <person name="Ramsay J.P."/>
            <person name="Murphy R.J.T."/>
            <person name="Kaksonen A.H."/>
            <person name="Boxall N.J."/>
            <person name="Watkin E.L.J."/>
        </authorList>
    </citation>
    <scope>NUCLEOTIDE SEQUENCE [LARGE SCALE GENOMIC DNA]</scope>
    <source>
        <strain evidence="8 9">V8</strain>
    </source>
</reference>
<dbReference type="OrthoDB" id="5980200at2"/>
<dbReference type="EMBL" id="CP019434">
    <property type="protein sequence ID" value="APZ42997.1"/>
    <property type="molecule type" value="Genomic_DNA"/>
</dbReference>
<evidence type="ECO:0000256" key="1">
    <source>
        <dbReference type="ARBA" id="ARBA00009764"/>
    </source>
</evidence>
<dbReference type="GO" id="GO:0009421">
    <property type="term" value="C:bacterial-type flagellum filament cap"/>
    <property type="evidence" value="ECO:0007669"/>
    <property type="project" value="InterPro"/>
</dbReference>
<comment type="function">
    <text evidence="5">Required for morphogenesis and for the elongation of the flagellar filament by facilitating polymerization of the flagellin monomers at the tip of growing filament. Forms a capping structure, which prevents flagellin subunits (transported through the central channel of the flagellum) from leaking out without polymerization at the distal end.</text>
</comment>
<dbReference type="STRING" id="1765967.BW247_07740"/>
<dbReference type="GO" id="GO:0009424">
    <property type="term" value="C:bacterial-type flagellum hook"/>
    <property type="evidence" value="ECO:0007669"/>
    <property type="project" value="UniProtKB-UniRule"/>
</dbReference>
<dbReference type="InterPro" id="IPR010809">
    <property type="entry name" value="FliD_C"/>
</dbReference>
<dbReference type="RefSeq" id="WP_076836645.1">
    <property type="nucleotide sequence ID" value="NZ_CP019434.1"/>
</dbReference>
<dbReference type="KEGG" id="afy:BW247_07740"/>
<sequence>MSGIISSPGIGSGLDINSIVSKLVQADYGSQQTQIKNQESTLNAELSAYGSINSDVSSISDSLTSLQNLSASYGASSSASGVVSVATQSGAAPGSYNVNVTQLASAQSLASADYSSPTATVGTGTLTFQFGSYANGSFTANSNAPVQVNIDSSNNTLQGVANAINQANFGVSATIVNDGSGYKLALTSKTGSNNELNISSSNSNLSALTYNGGSTGMTQTVASADAKLSINGIAVSSQSNTITDAVQGVNFTLGATGSATVSVTPDTNSVINAVQAFVKAYNSYAQDNSKYNSYDSKTKQAGILLGDATLRTLTSQLQNGVVSPIAGAPANYSNLMALGITAKSDGTLSLNTSQLTTALNTDYSGVITALQGAGKQLGGAVSSMTGANGILTARTNTINQQLTGLQNQLSTLSTQMQQQQQMLLTQYNSMDTLVANLKNTGSYLTQALASLPSVTSSSSSKKA</sequence>
<protein>
    <recommendedName>
        <fullName evidence="5">Flagellar hook-associated protein 2</fullName>
        <shortName evidence="5">HAP2</shortName>
    </recommendedName>
    <alternativeName>
        <fullName evidence="5">Flagellar cap protein</fullName>
    </alternativeName>
</protein>
<evidence type="ECO:0000313" key="9">
    <source>
        <dbReference type="Proteomes" id="UP000243807"/>
    </source>
</evidence>
<dbReference type="Pfam" id="PF07195">
    <property type="entry name" value="FliD_C"/>
    <property type="match status" value="1"/>
</dbReference>
<evidence type="ECO:0000256" key="5">
    <source>
        <dbReference type="RuleBase" id="RU362066"/>
    </source>
</evidence>
<comment type="subunit">
    <text evidence="2 5">Homopentamer.</text>
</comment>
<dbReference type="Proteomes" id="UP000243807">
    <property type="component" value="Chromosome"/>
</dbReference>
<evidence type="ECO:0000313" key="8">
    <source>
        <dbReference type="EMBL" id="APZ42997.1"/>
    </source>
</evidence>
<keyword evidence="5" id="KW-0964">Secreted</keyword>
<accession>A0A1P8UGM1</accession>
<keyword evidence="9" id="KW-1185">Reference proteome</keyword>
<dbReference type="GO" id="GO:0007155">
    <property type="term" value="P:cell adhesion"/>
    <property type="evidence" value="ECO:0007669"/>
    <property type="project" value="InterPro"/>
</dbReference>
<keyword evidence="3" id="KW-0175">Coiled coil</keyword>
<evidence type="ECO:0000256" key="2">
    <source>
        <dbReference type="ARBA" id="ARBA00011255"/>
    </source>
</evidence>
<dbReference type="GO" id="GO:0071973">
    <property type="term" value="P:bacterial-type flagellum-dependent cell motility"/>
    <property type="evidence" value="ECO:0007669"/>
    <property type="project" value="TreeGrafter"/>
</dbReference>
<gene>
    <name evidence="8" type="ORF">BW247_07740</name>
</gene>
<evidence type="ECO:0000256" key="3">
    <source>
        <dbReference type="ARBA" id="ARBA00023054"/>
    </source>
</evidence>
<dbReference type="AlphaFoldDB" id="A0A1P8UGM1"/>
<dbReference type="InterPro" id="IPR040026">
    <property type="entry name" value="FliD"/>
</dbReference>
<dbReference type="InterPro" id="IPR003481">
    <property type="entry name" value="FliD_N"/>
</dbReference>
<dbReference type="PANTHER" id="PTHR30288:SF0">
    <property type="entry name" value="FLAGELLAR HOOK-ASSOCIATED PROTEIN 2"/>
    <property type="match status" value="1"/>
</dbReference>
<proteinExistence type="inferred from homology"/>
<comment type="subcellular location">
    <subcellularLocation>
        <location evidence="5">Secreted</location>
    </subcellularLocation>
    <subcellularLocation>
        <location evidence="5">Bacterial flagellum</location>
    </subcellularLocation>
</comment>
<comment type="similarity">
    <text evidence="1 5">Belongs to the FliD family.</text>
</comment>
<dbReference type="Pfam" id="PF02465">
    <property type="entry name" value="FliD_N"/>
    <property type="match status" value="1"/>
</dbReference>